<proteinExistence type="predicted"/>
<feature type="region of interest" description="Disordered" evidence="1">
    <location>
        <begin position="251"/>
        <end position="297"/>
    </location>
</feature>
<evidence type="ECO:0000313" key="2">
    <source>
        <dbReference type="EMBL" id="KAK1760127.1"/>
    </source>
</evidence>
<accession>A0AAJ0BLG4</accession>
<keyword evidence="3" id="KW-1185">Reference proteome</keyword>
<dbReference type="AlphaFoldDB" id="A0AAJ0BLG4"/>
<organism evidence="2 3">
    <name type="scientific">Echria macrotheca</name>
    <dbReference type="NCBI Taxonomy" id="438768"/>
    <lineage>
        <taxon>Eukaryota</taxon>
        <taxon>Fungi</taxon>
        <taxon>Dikarya</taxon>
        <taxon>Ascomycota</taxon>
        <taxon>Pezizomycotina</taxon>
        <taxon>Sordariomycetes</taxon>
        <taxon>Sordariomycetidae</taxon>
        <taxon>Sordariales</taxon>
        <taxon>Schizotheciaceae</taxon>
        <taxon>Echria</taxon>
    </lineage>
</organism>
<dbReference type="EMBL" id="MU839827">
    <property type="protein sequence ID" value="KAK1760127.1"/>
    <property type="molecule type" value="Genomic_DNA"/>
</dbReference>
<reference evidence="2" key="1">
    <citation type="submission" date="2023-06" db="EMBL/GenBank/DDBJ databases">
        <title>Genome-scale phylogeny and comparative genomics of the fungal order Sordariales.</title>
        <authorList>
            <consortium name="Lawrence Berkeley National Laboratory"/>
            <person name="Hensen N."/>
            <person name="Bonometti L."/>
            <person name="Westerberg I."/>
            <person name="Brannstrom I.O."/>
            <person name="Guillou S."/>
            <person name="Cros-Aarteil S."/>
            <person name="Calhoun S."/>
            <person name="Haridas S."/>
            <person name="Kuo A."/>
            <person name="Mondo S."/>
            <person name="Pangilinan J."/>
            <person name="Riley R."/>
            <person name="Labutti K."/>
            <person name="Andreopoulos B."/>
            <person name="Lipzen A."/>
            <person name="Chen C."/>
            <person name="Yanf M."/>
            <person name="Daum C."/>
            <person name="Ng V."/>
            <person name="Clum A."/>
            <person name="Steindorff A."/>
            <person name="Ohm R."/>
            <person name="Martin F."/>
            <person name="Silar P."/>
            <person name="Natvig D."/>
            <person name="Lalanne C."/>
            <person name="Gautier V."/>
            <person name="Ament-Velasquez S.L."/>
            <person name="Kruys A."/>
            <person name="Hutchinson M.I."/>
            <person name="Powell A.J."/>
            <person name="Barry K."/>
            <person name="Miller A.N."/>
            <person name="Grigoriev I.V."/>
            <person name="Debuchy R."/>
            <person name="Gladieux P."/>
            <person name="Thoren M.H."/>
            <person name="Johannesson H."/>
        </authorList>
    </citation>
    <scope>NUCLEOTIDE SEQUENCE</scope>
    <source>
        <strain evidence="2">PSN4</strain>
    </source>
</reference>
<evidence type="ECO:0000256" key="1">
    <source>
        <dbReference type="SAM" id="MobiDB-lite"/>
    </source>
</evidence>
<protein>
    <submittedName>
        <fullName evidence="2">Uncharacterized protein</fullName>
    </submittedName>
</protein>
<sequence length="367" mass="38667">MSTPSQAPAGTVKKTDAMSNLKLHLREVITEPTDLVKKGTAPPSFFFSLEPSGKDAETTQKFAAVLGASAVARIFAAMAIVSSGSGRSADGDGGEGQKSLSNPDEYVAAFNEKAEATLQAFTKGPLANMYQQPAGGTATTLHLQATIARLHDIVLDAVFAGLGHIDKEDMAMLGKVLASFMLSLKPFKVPAPTTANDTSQPDLKHVVAVNYVKSIDITGDGGIFIHKPFTRLVVFSVKPQHWASVLQTLARRPGGGKQPSADAPQAGAASASAASETPEVKSKWSLPGFGAKKPKPPPEDVKIDFTLNTTILELELDDAKYSSAKGKFEAIFKEMAEDDDALSAIAEADGLQGLGRKTCKVVRAVME</sequence>
<gene>
    <name evidence="2" type="ORF">QBC47DRAFT_455932</name>
</gene>
<feature type="compositionally biased region" description="Low complexity" evidence="1">
    <location>
        <begin position="260"/>
        <end position="275"/>
    </location>
</feature>
<dbReference type="Proteomes" id="UP001239445">
    <property type="component" value="Unassembled WGS sequence"/>
</dbReference>
<evidence type="ECO:0000313" key="3">
    <source>
        <dbReference type="Proteomes" id="UP001239445"/>
    </source>
</evidence>
<name>A0AAJ0BLG4_9PEZI</name>
<comment type="caution">
    <text evidence="2">The sequence shown here is derived from an EMBL/GenBank/DDBJ whole genome shotgun (WGS) entry which is preliminary data.</text>
</comment>